<gene>
    <name evidence="1" type="ORF">SAMEA2259716_05213</name>
</gene>
<dbReference type="EMBL" id="FVGW01000016">
    <property type="protein sequence ID" value="SKM82856.1"/>
    <property type="molecule type" value="Genomic_DNA"/>
</dbReference>
<organism evidence="1 2">
    <name type="scientific">Mycobacteroides abscessus subsp. massiliense</name>
    <dbReference type="NCBI Taxonomy" id="1962118"/>
    <lineage>
        <taxon>Bacteria</taxon>
        <taxon>Bacillati</taxon>
        <taxon>Actinomycetota</taxon>
        <taxon>Actinomycetes</taxon>
        <taxon>Mycobacteriales</taxon>
        <taxon>Mycobacteriaceae</taxon>
        <taxon>Mycobacteroides</taxon>
        <taxon>Mycobacteroides abscessus</taxon>
    </lineage>
</organism>
<sequence length="83" mass="8667">MQTEQILGLAPHGMQLQRRLIKMGCLPTFYLLSGEHLHGLSNIGGATPLGALIGASPGAKGVGMPRHPLGLVVSHFVGCGENR</sequence>
<accession>A0A1T8ZTI5</accession>
<name>A0A1T8ZTI5_9MYCO</name>
<dbReference type="Proteomes" id="UP000190074">
    <property type="component" value="Unassembled WGS sequence"/>
</dbReference>
<proteinExistence type="predicted"/>
<evidence type="ECO:0000313" key="1">
    <source>
        <dbReference type="EMBL" id="SKM82856.1"/>
    </source>
</evidence>
<reference evidence="1 2" key="1">
    <citation type="submission" date="2016-11" db="EMBL/GenBank/DDBJ databases">
        <authorList>
            <consortium name="Pathogen Informatics"/>
        </authorList>
    </citation>
    <scope>NUCLEOTIDE SEQUENCE [LARGE SCALE GENOMIC DNA]</scope>
    <source>
        <strain evidence="1 2">911</strain>
    </source>
</reference>
<dbReference type="AlphaFoldDB" id="A0A1T8ZTI5"/>
<evidence type="ECO:0000313" key="2">
    <source>
        <dbReference type="Proteomes" id="UP000190074"/>
    </source>
</evidence>
<protein>
    <submittedName>
        <fullName evidence="1">Uncharacterized protein</fullName>
    </submittedName>
</protein>